<keyword evidence="2" id="KW-1185">Reference proteome</keyword>
<sequence length="66" mass="7672">MSEDFGSADDVFHSCHRLLGARYDRRKVKHIHWRRSPECDNPVSETRCGHAKAGIAATYLPYRRSR</sequence>
<dbReference type="EMBL" id="KN832223">
    <property type="protein sequence ID" value="KIN93112.1"/>
    <property type="molecule type" value="Genomic_DNA"/>
</dbReference>
<gene>
    <name evidence="1" type="ORF">M404DRAFT_1009194</name>
</gene>
<dbReference type="AlphaFoldDB" id="A0A0C3I7G8"/>
<name>A0A0C3I7G8_PISTI</name>
<reference evidence="2" key="2">
    <citation type="submission" date="2015-01" db="EMBL/GenBank/DDBJ databases">
        <title>Evolutionary Origins and Diversification of the Mycorrhizal Mutualists.</title>
        <authorList>
            <consortium name="DOE Joint Genome Institute"/>
            <consortium name="Mycorrhizal Genomics Consortium"/>
            <person name="Kohler A."/>
            <person name="Kuo A."/>
            <person name="Nagy L.G."/>
            <person name="Floudas D."/>
            <person name="Copeland A."/>
            <person name="Barry K.W."/>
            <person name="Cichocki N."/>
            <person name="Veneault-Fourrey C."/>
            <person name="LaButti K."/>
            <person name="Lindquist E.A."/>
            <person name="Lipzen A."/>
            <person name="Lundell T."/>
            <person name="Morin E."/>
            <person name="Murat C."/>
            <person name="Riley R."/>
            <person name="Ohm R."/>
            <person name="Sun H."/>
            <person name="Tunlid A."/>
            <person name="Henrissat B."/>
            <person name="Grigoriev I.V."/>
            <person name="Hibbett D.S."/>
            <person name="Martin F."/>
        </authorList>
    </citation>
    <scope>NUCLEOTIDE SEQUENCE [LARGE SCALE GENOMIC DNA]</scope>
    <source>
        <strain evidence="2">Marx 270</strain>
    </source>
</reference>
<protein>
    <submittedName>
        <fullName evidence="1">Uncharacterized protein</fullName>
    </submittedName>
</protein>
<evidence type="ECO:0000313" key="1">
    <source>
        <dbReference type="EMBL" id="KIN93112.1"/>
    </source>
</evidence>
<organism evidence="1 2">
    <name type="scientific">Pisolithus tinctorius Marx 270</name>
    <dbReference type="NCBI Taxonomy" id="870435"/>
    <lineage>
        <taxon>Eukaryota</taxon>
        <taxon>Fungi</taxon>
        <taxon>Dikarya</taxon>
        <taxon>Basidiomycota</taxon>
        <taxon>Agaricomycotina</taxon>
        <taxon>Agaricomycetes</taxon>
        <taxon>Agaricomycetidae</taxon>
        <taxon>Boletales</taxon>
        <taxon>Sclerodermatineae</taxon>
        <taxon>Pisolithaceae</taxon>
        <taxon>Pisolithus</taxon>
    </lineage>
</organism>
<evidence type="ECO:0000313" key="2">
    <source>
        <dbReference type="Proteomes" id="UP000054217"/>
    </source>
</evidence>
<proteinExistence type="predicted"/>
<dbReference type="InParanoid" id="A0A0C3I7G8"/>
<accession>A0A0C3I7G8</accession>
<dbReference type="HOGENOM" id="CLU_2832215_0_0_1"/>
<dbReference type="Proteomes" id="UP000054217">
    <property type="component" value="Unassembled WGS sequence"/>
</dbReference>
<reference evidence="1 2" key="1">
    <citation type="submission" date="2014-04" db="EMBL/GenBank/DDBJ databases">
        <authorList>
            <consortium name="DOE Joint Genome Institute"/>
            <person name="Kuo A."/>
            <person name="Kohler A."/>
            <person name="Costa M.D."/>
            <person name="Nagy L.G."/>
            <person name="Floudas D."/>
            <person name="Copeland A."/>
            <person name="Barry K.W."/>
            <person name="Cichocki N."/>
            <person name="Veneault-Fourrey C."/>
            <person name="LaButti K."/>
            <person name="Lindquist E.A."/>
            <person name="Lipzen A."/>
            <person name="Lundell T."/>
            <person name="Morin E."/>
            <person name="Murat C."/>
            <person name="Sun H."/>
            <person name="Tunlid A."/>
            <person name="Henrissat B."/>
            <person name="Grigoriev I.V."/>
            <person name="Hibbett D.S."/>
            <person name="Martin F."/>
            <person name="Nordberg H.P."/>
            <person name="Cantor M.N."/>
            <person name="Hua S.X."/>
        </authorList>
    </citation>
    <scope>NUCLEOTIDE SEQUENCE [LARGE SCALE GENOMIC DNA]</scope>
    <source>
        <strain evidence="1 2">Marx 270</strain>
    </source>
</reference>